<dbReference type="EMBL" id="JACRTF010000001">
    <property type="protein sequence ID" value="MBC8594081.1"/>
    <property type="molecule type" value="Genomic_DNA"/>
</dbReference>
<evidence type="ECO:0000313" key="1">
    <source>
        <dbReference type="EMBL" id="MBC8594081.1"/>
    </source>
</evidence>
<keyword evidence="2" id="KW-1185">Reference proteome</keyword>
<dbReference type="AlphaFoldDB" id="A0A926F655"/>
<reference evidence="1" key="1">
    <citation type="submission" date="2020-08" db="EMBL/GenBank/DDBJ databases">
        <title>Genome public.</title>
        <authorList>
            <person name="Liu C."/>
            <person name="Sun Q."/>
        </authorList>
    </citation>
    <scope>NUCLEOTIDE SEQUENCE</scope>
    <source>
        <strain evidence="1">N12</strain>
    </source>
</reference>
<dbReference type="InterPro" id="IPR038533">
    <property type="entry name" value="UpxZ_sf"/>
</dbReference>
<accession>A0A926F655</accession>
<dbReference type="Pfam" id="PF06603">
    <property type="entry name" value="UpxZ"/>
    <property type="match status" value="1"/>
</dbReference>
<gene>
    <name evidence="1" type="ORF">H8744_12655</name>
</gene>
<dbReference type="InterPro" id="IPR010570">
    <property type="entry name" value="UpxZ_fam"/>
</dbReference>
<sequence>MQVKINTLRRAIHDLLYLGIDNEPIYSDQFCRLNSEVYQQTEALYECQGSTDEEEASLCIVLLLGYSVTAYDHGDKEAKVQSVLNRSWKILDRLPASLLKCQLLVICYGKVFDEALAKELNEIISGWNKAELTLEQTEVIEELKNLKENPYPFEEIKE</sequence>
<dbReference type="Gene3D" id="1.25.40.810">
    <property type="entry name" value="UpxZ"/>
    <property type="match status" value="1"/>
</dbReference>
<comment type="caution">
    <text evidence="1">The sequence shown here is derived from an EMBL/GenBank/DDBJ whole genome shotgun (WGS) entry which is preliminary data.</text>
</comment>
<dbReference type="Proteomes" id="UP000651085">
    <property type="component" value="Unassembled WGS sequence"/>
</dbReference>
<protein>
    <submittedName>
        <fullName evidence="1">UpxZ family transcription anti-terminator antagonist</fullName>
    </submittedName>
</protein>
<organism evidence="1 2">
    <name type="scientific">Jilunia laotingensis</name>
    <dbReference type="NCBI Taxonomy" id="2763675"/>
    <lineage>
        <taxon>Bacteria</taxon>
        <taxon>Pseudomonadati</taxon>
        <taxon>Bacteroidota</taxon>
        <taxon>Bacteroidia</taxon>
        <taxon>Bacteroidales</taxon>
        <taxon>Bacteroidaceae</taxon>
        <taxon>Jilunia</taxon>
    </lineage>
</organism>
<dbReference type="RefSeq" id="WP_262435183.1">
    <property type="nucleotide sequence ID" value="NZ_JACRTF010000001.1"/>
</dbReference>
<name>A0A926F655_9BACT</name>
<proteinExistence type="predicted"/>
<evidence type="ECO:0000313" key="2">
    <source>
        <dbReference type="Proteomes" id="UP000651085"/>
    </source>
</evidence>